<dbReference type="EMBL" id="QCYK01000001">
    <property type="protein sequence ID" value="PUZ29290.1"/>
    <property type="molecule type" value="Genomic_DNA"/>
</dbReference>
<evidence type="ECO:0000313" key="1">
    <source>
        <dbReference type="EMBL" id="PUZ29290.1"/>
    </source>
</evidence>
<dbReference type="Proteomes" id="UP000244450">
    <property type="component" value="Unassembled WGS sequence"/>
</dbReference>
<comment type="caution">
    <text evidence="1">The sequence shown here is derived from an EMBL/GenBank/DDBJ whole genome shotgun (WGS) entry which is preliminary data.</text>
</comment>
<organism evidence="1 2">
    <name type="scientific">Chitinophaga parva</name>
    <dbReference type="NCBI Taxonomy" id="2169414"/>
    <lineage>
        <taxon>Bacteria</taxon>
        <taxon>Pseudomonadati</taxon>
        <taxon>Bacteroidota</taxon>
        <taxon>Chitinophagia</taxon>
        <taxon>Chitinophagales</taxon>
        <taxon>Chitinophagaceae</taxon>
        <taxon>Chitinophaga</taxon>
    </lineage>
</organism>
<reference evidence="1 2" key="1">
    <citation type="submission" date="2018-04" db="EMBL/GenBank/DDBJ databases">
        <title>Chitinophaga fuyangensis sp. nov., isolated from soil in a chemical factory.</title>
        <authorList>
            <person name="Chen K."/>
        </authorList>
    </citation>
    <scope>NUCLEOTIDE SEQUENCE [LARGE SCALE GENOMIC DNA]</scope>
    <source>
        <strain evidence="1 2">LY-1</strain>
    </source>
</reference>
<keyword evidence="2" id="KW-1185">Reference proteome</keyword>
<gene>
    <name evidence="1" type="ORF">DCC81_07475</name>
</gene>
<accession>A0A2T7BNR7</accession>
<name>A0A2T7BNR7_9BACT</name>
<protein>
    <submittedName>
        <fullName evidence="1">Uncharacterized protein</fullName>
    </submittedName>
</protein>
<sequence length="322" mass="36419">MGLLTGYGAKAQIDGVVETTVTYLKPASRRLPDSIKTYDVRVFSNYDLGKYGLTEGQIGASVALDSLQRMPMDGDLHLVLTIGTAAGPHTIQPKMVNTGDYVMSIEAPIYTPVYFKLMDNKGLTYEEDSALSSSYQKFSVAFRSRTNVEPPVSAYANNALLETQTPSALQTNIDWINFLLNEEFFGSTKHINVHLFFLRKSSKFGLDGLDKGIADTALLALGQFSRDQQWAPLEAVMEHAAAYWEVELAHLDQVTPTLKTHDDRYNMLFLKYDLYYNLAQAYMWLKDGRRVDYYLDRCHLLKERDGYSADADHNFQEIFPAR</sequence>
<dbReference type="AlphaFoldDB" id="A0A2T7BNR7"/>
<evidence type="ECO:0000313" key="2">
    <source>
        <dbReference type="Proteomes" id="UP000244450"/>
    </source>
</evidence>
<proteinExistence type="predicted"/>